<protein>
    <submittedName>
        <fullName evidence="2">Uncharacterized protein</fullName>
    </submittedName>
</protein>
<dbReference type="Proteomes" id="UP000027222">
    <property type="component" value="Unassembled WGS sequence"/>
</dbReference>
<name>A0A067T4R8_GALM3</name>
<dbReference type="AlphaFoldDB" id="A0A067T4R8"/>
<evidence type="ECO:0000313" key="3">
    <source>
        <dbReference type="Proteomes" id="UP000027222"/>
    </source>
</evidence>
<keyword evidence="3" id="KW-1185">Reference proteome</keyword>
<feature type="region of interest" description="Disordered" evidence="1">
    <location>
        <begin position="84"/>
        <end position="161"/>
    </location>
</feature>
<reference evidence="3" key="1">
    <citation type="journal article" date="2014" name="Proc. Natl. Acad. Sci. U.S.A.">
        <title>Extensive sampling of basidiomycete genomes demonstrates inadequacy of the white-rot/brown-rot paradigm for wood decay fungi.</title>
        <authorList>
            <person name="Riley R."/>
            <person name="Salamov A.A."/>
            <person name="Brown D.W."/>
            <person name="Nagy L.G."/>
            <person name="Floudas D."/>
            <person name="Held B.W."/>
            <person name="Levasseur A."/>
            <person name="Lombard V."/>
            <person name="Morin E."/>
            <person name="Otillar R."/>
            <person name="Lindquist E.A."/>
            <person name="Sun H."/>
            <person name="LaButti K.M."/>
            <person name="Schmutz J."/>
            <person name="Jabbour D."/>
            <person name="Luo H."/>
            <person name="Baker S.E."/>
            <person name="Pisabarro A.G."/>
            <person name="Walton J.D."/>
            <person name="Blanchette R.A."/>
            <person name="Henrissat B."/>
            <person name="Martin F."/>
            <person name="Cullen D."/>
            <person name="Hibbett D.S."/>
            <person name="Grigoriev I.V."/>
        </authorList>
    </citation>
    <scope>NUCLEOTIDE SEQUENCE [LARGE SCALE GENOMIC DNA]</scope>
    <source>
        <strain evidence="3">CBS 339.88</strain>
    </source>
</reference>
<dbReference type="OrthoDB" id="3049502at2759"/>
<accession>A0A067T4R8</accession>
<feature type="compositionally biased region" description="Polar residues" evidence="1">
    <location>
        <begin position="92"/>
        <end position="109"/>
    </location>
</feature>
<sequence length="385" mass="44318">MAHPGDRLLAYTSSEAVKNGISVAYSTFYNTRGLENMWNSPFGRTLHEIVSPYDGELLVYSPHTLWIPADDVKERKLRQAFNELGLDYDNQPPKQQDISNSDNRDSQTFTEDEEVDQDQDDDDNDDNDDNADKPRRTSKRRLVNEQKALVRQKKEEGAHLKNLRAQRHKFIDEQEAALKVLEDSDYGNTSYDSMHSVHQRDAKDYQPDLYVGHVKTVKLVHTDDIDDISHSTYRAYRKTYHDCGVLIVELKSGASRTTKGRKFNMETKSQIREASGDLFRYCIAYFAVYPNAQYVTAVATGGVFWSWSKIDKDDVPAWDGQDDDPEEYEQKEQLFTLKFEENLFILGTEESDHQWTEVNNTCIYPLTMDHLPGVPEANPRVAPPE</sequence>
<organism evidence="2 3">
    <name type="scientific">Galerina marginata (strain CBS 339.88)</name>
    <dbReference type="NCBI Taxonomy" id="685588"/>
    <lineage>
        <taxon>Eukaryota</taxon>
        <taxon>Fungi</taxon>
        <taxon>Dikarya</taxon>
        <taxon>Basidiomycota</taxon>
        <taxon>Agaricomycotina</taxon>
        <taxon>Agaricomycetes</taxon>
        <taxon>Agaricomycetidae</taxon>
        <taxon>Agaricales</taxon>
        <taxon>Agaricineae</taxon>
        <taxon>Strophariaceae</taxon>
        <taxon>Galerina</taxon>
    </lineage>
</organism>
<feature type="compositionally biased region" description="Acidic residues" evidence="1">
    <location>
        <begin position="110"/>
        <end position="129"/>
    </location>
</feature>
<evidence type="ECO:0000313" key="2">
    <source>
        <dbReference type="EMBL" id="KDR78126.1"/>
    </source>
</evidence>
<proteinExistence type="predicted"/>
<gene>
    <name evidence="2" type="ORF">GALMADRAFT_1366824</name>
</gene>
<evidence type="ECO:0000256" key="1">
    <source>
        <dbReference type="SAM" id="MobiDB-lite"/>
    </source>
</evidence>
<dbReference type="EMBL" id="KL142375">
    <property type="protein sequence ID" value="KDR78126.1"/>
    <property type="molecule type" value="Genomic_DNA"/>
</dbReference>
<dbReference type="HOGENOM" id="CLU_717725_0_0_1"/>